<protein>
    <submittedName>
        <fullName evidence="1">Uncharacterized protein</fullName>
    </submittedName>
</protein>
<dbReference type="RefSeq" id="WP_002944407.1">
    <property type="nucleotide sequence ID" value="NZ_CP012543.1"/>
</dbReference>
<reference evidence="1 2" key="1">
    <citation type="submission" date="2016-07" db="EMBL/GenBank/DDBJ databases">
        <title>Comparative genomics of the Campylobacter concisus group.</title>
        <authorList>
            <person name="Miller W.G."/>
            <person name="Yee E."/>
            <person name="Chapman M.H."/>
            <person name="Huynh S."/>
            <person name="Bono J.L."/>
            <person name="On S.L.W."/>
            <person name="StLeger J."/>
            <person name="Foster G."/>
            <person name="Parker C.T."/>
        </authorList>
    </citation>
    <scope>NUCLEOTIDE SEQUENCE [LARGE SCALE GENOMIC DNA]</scope>
    <source>
        <strain evidence="1 2">ATCC 33238</strain>
    </source>
</reference>
<name>A0A6G5QKP9_CAMRE</name>
<dbReference type="KEGG" id="crx:CRECT_0614"/>
<dbReference type="Gene3D" id="1.10.3480.10">
    <property type="entry name" value="TorD-like"/>
    <property type="match status" value="1"/>
</dbReference>
<dbReference type="AlphaFoldDB" id="A0A6G5QKP9"/>
<organism evidence="1 2">
    <name type="scientific">Campylobacter rectus</name>
    <name type="common">Wolinella recta</name>
    <dbReference type="NCBI Taxonomy" id="203"/>
    <lineage>
        <taxon>Bacteria</taxon>
        <taxon>Pseudomonadati</taxon>
        <taxon>Campylobacterota</taxon>
        <taxon>Epsilonproteobacteria</taxon>
        <taxon>Campylobacterales</taxon>
        <taxon>Campylobacteraceae</taxon>
        <taxon>Campylobacter</taxon>
    </lineage>
</organism>
<dbReference type="InterPro" id="IPR036411">
    <property type="entry name" value="TorD-like_sf"/>
</dbReference>
<accession>A0A6G5QKP9</accession>
<dbReference type="EMBL" id="CP012543">
    <property type="protein sequence ID" value="QCD46303.1"/>
    <property type="molecule type" value="Genomic_DNA"/>
</dbReference>
<sequence>MNLGKFYAVIARIFALNFALPPSAKLFSELNKNPKWIITNDSEANAKGRALYEESIKGESIEEIAKDFANLKKYFNAEFFFEGDKAQLEGFYKKCKFSPNLNVSALDSVTNELSFFSSVVELKQDEQTKEILGVLLSSYLLPYAKRLAPVLQNEAKSKFYRAMGYLFEDFASGIENTLKVKVVPR</sequence>
<dbReference type="Proteomes" id="UP000502377">
    <property type="component" value="Chromosome"/>
</dbReference>
<gene>
    <name evidence="1" type="ORF">CRECT_0614</name>
</gene>
<proteinExistence type="predicted"/>
<dbReference type="SUPFAM" id="SSF89155">
    <property type="entry name" value="TorD-like"/>
    <property type="match status" value="1"/>
</dbReference>
<evidence type="ECO:0000313" key="1">
    <source>
        <dbReference type="EMBL" id="QCD46303.1"/>
    </source>
</evidence>
<evidence type="ECO:0000313" key="2">
    <source>
        <dbReference type="Proteomes" id="UP000502377"/>
    </source>
</evidence>